<dbReference type="AlphaFoldDB" id="A0A0F9ELF9"/>
<accession>A0A0F9ELF9</accession>
<feature type="non-terminal residue" evidence="1">
    <location>
        <position position="244"/>
    </location>
</feature>
<organism evidence="1">
    <name type="scientific">marine sediment metagenome</name>
    <dbReference type="NCBI Taxonomy" id="412755"/>
    <lineage>
        <taxon>unclassified sequences</taxon>
        <taxon>metagenomes</taxon>
        <taxon>ecological metagenomes</taxon>
    </lineage>
</organism>
<evidence type="ECO:0000313" key="1">
    <source>
        <dbReference type="EMBL" id="KKL74943.1"/>
    </source>
</evidence>
<name>A0A0F9ELF9_9ZZZZ</name>
<reference evidence="1" key="1">
    <citation type="journal article" date="2015" name="Nature">
        <title>Complex archaea that bridge the gap between prokaryotes and eukaryotes.</title>
        <authorList>
            <person name="Spang A."/>
            <person name="Saw J.H."/>
            <person name="Jorgensen S.L."/>
            <person name="Zaremba-Niedzwiedzka K."/>
            <person name="Martijn J."/>
            <person name="Lind A.E."/>
            <person name="van Eijk R."/>
            <person name="Schleper C."/>
            <person name="Guy L."/>
            <person name="Ettema T.J."/>
        </authorList>
    </citation>
    <scope>NUCLEOTIDE SEQUENCE</scope>
</reference>
<comment type="caution">
    <text evidence="1">The sequence shown here is derived from an EMBL/GenBank/DDBJ whole genome shotgun (WGS) entry which is preliminary data.</text>
</comment>
<dbReference type="EMBL" id="LAZR01024496">
    <property type="protein sequence ID" value="KKL74943.1"/>
    <property type="molecule type" value="Genomic_DNA"/>
</dbReference>
<protein>
    <submittedName>
        <fullName evidence="1">Uncharacterized protein</fullName>
    </submittedName>
</protein>
<proteinExistence type="predicted"/>
<gene>
    <name evidence="1" type="ORF">LCGC14_2059820</name>
</gene>
<sequence length="244" mass="28165">MSDELKQKIQNVQKKFENFSNFIELHDFRTFLLFTLTSQVPTNILAQIGLGGSKDVINLPYNPIFNVYYQKINLMSSGTMIIYVKSDPISDEFTLGKDDPIIKSFLNPNEISLAFRGKEKFLLPKISDCSTFNTDDDYSLTVKVDDLFHSLESFLAVTEPNLLFILDAKDNSESDLLFTFNLMPEMPSKLNKKVLKIDIYYDTEHKTKDKTYVKRHEDYSISYLDDIIDVSHTDLYKSAFSLII</sequence>